<sequence length="608" mass="65732">MKRTGSRTSLIALGAVLFGLLQTAPTQAVTFDASAPVSMNVYSDSPNSLFIDRDGTFFLENAYSQYDDVPADHVWDFYSGANVDSVSLSQAHSQYDTRVLCNDGNPVATELFGTPVKSQTSYTQADYCDMIGVWVDPDTGDWYGIVHNELFGTNPRVDAISYAISRDRGASWTLQSPIVSSPYGKGDPHTPYYYYGDGDPRLFVDYASGYFYIFYTSRIVGQNGAPSGFDNYMWAHVARAPISRKMTSSSWQKFYNGKWQQVLGTNWTCDASSAATVPCARAPVSSSLEANLQGPSTDLTAQGGPAADTTGSETFVTPADNAGSLLDAGYTNGTLRVMGISWNVYLQKYIAVAEDRTISKPGTPNFDYGLPATTLKLYTSSDLATQQWTYAGSVPYNSASWYRWFVDSATKTSSSPLGQTFRAYCAFSCSQSDGEYIDITAHLDPTVDPVSVYYSDANGHSITADSPSGRYFIAHPGNPQANVPTPASGAWTFKATGDGFFTLSIGGAYLGVNDGDAGRAWGAPVKLSSTGSSVQQQWYFQKVATGDASVFRIVNRFSGLALSFPGSVLTSSLSGVVTAPIRSWDNTRPRSIAVWGSFDQSIILQRGR</sequence>
<feature type="signal peptide" evidence="2">
    <location>
        <begin position="1"/>
        <end position="28"/>
    </location>
</feature>
<dbReference type="AlphaFoldDB" id="A0A2A4F7Y0"/>
<protein>
    <recommendedName>
        <fullName evidence="5">Ricin B lectin domain-containing protein</fullName>
    </recommendedName>
</protein>
<dbReference type="CDD" id="cd00161">
    <property type="entry name" value="beta-trefoil_Ricin-like"/>
    <property type="match status" value="1"/>
</dbReference>
<accession>A0A2A4F7Y0</accession>
<feature type="region of interest" description="Disordered" evidence="1">
    <location>
        <begin position="290"/>
        <end position="310"/>
    </location>
</feature>
<gene>
    <name evidence="3" type="ORF">BWP39_00405</name>
</gene>
<keyword evidence="2" id="KW-0732">Signal</keyword>
<feature type="compositionally biased region" description="Polar residues" evidence="1">
    <location>
        <begin position="290"/>
        <end position="300"/>
    </location>
</feature>
<comment type="caution">
    <text evidence="3">The sequence shown here is derived from an EMBL/GenBank/DDBJ whole genome shotgun (WGS) entry which is preliminary data.</text>
</comment>
<name>A0A2A4F7Y0_9BURK</name>
<evidence type="ECO:0000313" key="3">
    <source>
        <dbReference type="EMBL" id="PCE28684.1"/>
    </source>
</evidence>
<evidence type="ECO:0000256" key="2">
    <source>
        <dbReference type="SAM" id="SignalP"/>
    </source>
</evidence>
<dbReference type="SUPFAM" id="SSF50370">
    <property type="entry name" value="Ricin B-like lectins"/>
    <property type="match status" value="1"/>
</dbReference>
<dbReference type="RefSeq" id="WP_096716423.1">
    <property type="nucleotide sequence ID" value="NZ_MTZV01000001.1"/>
</dbReference>
<evidence type="ECO:0000256" key="1">
    <source>
        <dbReference type="SAM" id="MobiDB-lite"/>
    </source>
</evidence>
<feature type="chain" id="PRO_5012562475" description="Ricin B lectin domain-containing protein" evidence="2">
    <location>
        <begin position="29"/>
        <end position="608"/>
    </location>
</feature>
<dbReference type="Gene3D" id="2.80.10.50">
    <property type="match status" value="1"/>
</dbReference>
<reference evidence="3 4" key="1">
    <citation type="submission" date="2017-01" db="EMBL/GenBank/DDBJ databases">
        <title>Whole-Genome Shotgun Sequencing of Two beta-Proteobacterial Species in Search of the Bulgecin Biosynthetic Cluster.</title>
        <authorList>
            <person name="Horsman M.E."/>
            <person name="Marous D.R."/>
            <person name="Li R."/>
            <person name="Oliver R.A."/>
            <person name="Byun B."/>
            <person name="Emrich S.J."/>
            <person name="Boggess B."/>
            <person name="Townsend C.A."/>
            <person name="Mobashery S."/>
        </authorList>
    </citation>
    <scope>NUCLEOTIDE SEQUENCE [LARGE SCALE GENOMIC DNA]</scope>
    <source>
        <strain evidence="3 4">ATCC 31363</strain>
    </source>
</reference>
<dbReference type="InterPro" id="IPR035992">
    <property type="entry name" value="Ricin_B-like_lectins"/>
</dbReference>
<dbReference type="EMBL" id="MTZV01000001">
    <property type="protein sequence ID" value="PCE28684.1"/>
    <property type="molecule type" value="Genomic_DNA"/>
</dbReference>
<dbReference type="OrthoDB" id="9135253at2"/>
<proteinExistence type="predicted"/>
<dbReference type="Proteomes" id="UP000218022">
    <property type="component" value="Unassembled WGS sequence"/>
</dbReference>
<organism evidence="3 4">
    <name type="scientific">Paraburkholderia acidicola</name>
    <dbReference type="NCBI Taxonomy" id="1912599"/>
    <lineage>
        <taxon>Bacteria</taxon>
        <taxon>Pseudomonadati</taxon>
        <taxon>Pseudomonadota</taxon>
        <taxon>Betaproteobacteria</taxon>
        <taxon>Burkholderiales</taxon>
        <taxon>Burkholderiaceae</taxon>
        <taxon>Paraburkholderia</taxon>
    </lineage>
</organism>
<evidence type="ECO:0008006" key="5">
    <source>
        <dbReference type="Google" id="ProtNLM"/>
    </source>
</evidence>
<evidence type="ECO:0000313" key="4">
    <source>
        <dbReference type="Proteomes" id="UP000218022"/>
    </source>
</evidence>